<protein>
    <submittedName>
        <fullName evidence="1">Uncharacterized protein</fullName>
    </submittedName>
</protein>
<organism evidence="1 2">
    <name type="scientific">Pogonophryne albipinna</name>
    <dbReference type="NCBI Taxonomy" id="1090488"/>
    <lineage>
        <taxon>Eukaryota</taxon>
        <taxon>Metazoa</taxon>
        <taxon>Chordata</taxon>
        <taxon>Craniata</taxon>
        <taxon>Vertebrata</taxon>
        <taxon>Euteleostomi</taxon>
        <taxon>Actinopterygii</taxon>
        <taxon>Neopterygii</taxon>
        <taxon>Teleostei</taxon>
        <taxon>Neoteleostei</taxon>
        <taxon>Acanthomorphata</taxon>
        <taxon>Eupercaria</taxon>
        <taxon>Perciformes</taxon>
        <taxon>Notothenioidei</taxon>
        <taxon>Pogonophryne</taxon>
    </lineage>
</organism>
<evidence type="ECO:0000313" key="1">
    <source>
        <dbReference type="EMBL" id="KAJ4925188.1"/>
    </source>
</evidence>
<evidence type="ECO:0000313" key="2">
    <source>
        <dbReference type="Proteomes" id="UP001219934"/>
    </source>
</evidence>
<sequence>MAVNLVLILERGLAKTAFPPQRNKKNRDVKHAPFPELLASVYRRGITFVSGGAAGA</sequence>
<feature type="non-terminal residue" evidence="1">
    <location>
        <position position="56"/>
    </location>
</feature>
<comment type="caution">
    <text evidence="1">The sequence shown here is derived from an EMBL/GenBank/DDBJ whole genome shotgun (WGS) entry which is preliminary data.</text>
</comment>
<dbReference type="Proteomes" id="UP001219934">
    <property type="component" value="Unassembled WGS sequence"/>
</dbReference>
<dbReference type="AlphaFoldDB" id="A0AAD6AHF3"/>
<accession>A0AAD6AHF3</accession>
<reference evidence="1" key="1">
    <citation type="submission" date="2022-11" db="EMBL/GenBank/DDBJ databases">
        <title>Chromosome-level genome of Pogonophryne albipinna.</title>
        <authorList>
            <person name="Jo E."/>
        </authorList>
    </citation>
    <scope>NUCLEOTIDE SEQUENCE</scope>
    <source>
        <strain evidence="1">SGF0006</strain>
        <tissue evidence="1">Muscle</tissue>
    </source>
</reference>
<keyword evidence="2" id="KW-1185">Reference proteome</keyword>
<proteinExistence type="predicted"/>
<name>A0AAD6AHF3_9TELE</name>
<dbReference type="EMBL" id="JAPTMU010000021">
    <property type="protein sequence ID" value="KAJ4925188.1"/>
    <property type="molecule type" value="Genomic_DNA"/>
</dbReference>
<gene>
    <name evidence="1" type="ORF">JOQ06_017924</name>
</gene>